<dbReference type="PATRIC" id="fig|1345023.5.peg.1147"/>
<protein>
    <recommendedName>
        <fullName evidence="3">DUF4127 domain-containing protein</fullName>
    </recommendedName>
</protein>
<proteinExistence type="predicted"/>
<evidence type="ECO:0000313" key="1">
    <source>
        <dbReference type="EMBL" id="ERG67747.1"/>
    </source>
</evidence>
<dbReference type="AlphaFoldDB" id="U1LZF4"/>
<dbReference type="EMBL" id="ATCL01000014">
    <property type="protein sequence ID" value="ERG67747.1"/>
    <property type="molecule type" value="Genomic_DNA"/>
</dbReference>
<dbReference type="eggNOG" id="ENOG502Z7Q0">
    <property type="taxonomic scope" value="Bacteria"/>
</dbReference>
<organism evidence="1 2">
    <name type="scientific">Exiguobacterium chiriqhucha RW-2</name>
    <dbReference type="NCBI Taxonomy" id="1345023"/>
    <lineage>
        <taxon>Bacteria</taxon>
        <taxon>Bacillati</taxon>
        <taxon>Bacillota</taxon>
        <taxon>Bacilli</taxon>
        <taxon>Bacillales</taxon>
        <taxon>Bacillales Family XII. Incertae Sedis</taxon>
        <taxon>Exiguobacterium</taxon>
    </lineage>
</organism>
<evidence type="ECO:0008006" key="3">
    <source>
        <dbReference type="Google" id="ProtNLM"/>
    </source>
</evidence>
<dbReference type="Proteomes" id="UP000016464">
    <property type="component" value="Unassembled WGS sequence"/>
</dbReference>
<gene>
    <name evidence="1" type="ORF">M467_10690</name>
</gene>
<dbReference type="OrthoDB" id="9789552at2"/>
<dbReference type="Pfam" id="PF13552">
    <property type="entry name" value="DUF4127"/>
    <property type="match status" value="1"/>
</dbReference>
<comment type="caution">
    <text evidence="1">The sequence shown here is derived from an EMBL/GenBank/DDBJ whole genome shotgun (WGS) entry which is preliminary data.</text>
</comment>
<evidence type="ECO:0000313" key="2">
    <source>
        <dbReference type="Proteomes" id="UP000016464"/>
    </source>
</evidence>
<sequence>MRILYVPIDERPCNVDVVERIVSVTDEVELVMPPKEQFGYKKQAADYEELRKWVSSAPPCEALVLSADMLCYGGLLPSRLHHLTEEDRERFIGWLRSLRATTDVPLYVATMIMRTPKYSSDDEEPDYYGVYGAEIYRRAFLQDKQTRDGLTEIEQDELKSLEQLIPSEYIEDYETRRAFNRSINHALIQLVEEGTIDRLFIPQDDSAEYGYTAIDQTDVLRAISERRVFERVHMYPGADEVGATMVGRAYLDQTGVRPKIYPIWSSTLGPTLIPMYEDRPFSESMKAHIDAIGMRLVTTVEEADIVLAYNVPGRVMQESWDQEKRDVTYTSFRHLPTFISNIERALESGKRVIVADSAYANGGDAELVIWLDERRLLERIDSYKGWNTNCNTLGTTLAQGIFAQSGKQERIRENVLYHLLDDFVYQSIVRMKMVEAVLPSYGANYFDLQDEATAISMERDRQMKEAARAIFKHSFQEKLEFQTSAPWNRMFECRLHLKEERI</sequence>
<dbReference type="InterPro" id="IPR025394">
    <property type="entry name" value="DUF4127"/>
</dbReference>
<keyword evidence="2" id="KW-1185">Reference proteome</keyword>
<accession>U1LZF4</accession>
<reference evidence="1 2" key="1">
    <citation type="journal article" date="2013" name="Genome Announc.">
        <title>Draft Genome Sequence of Exiguobacterium pavilionensis Strain RW-2, with Wide Thermal, Salinity, and pH Tolerance, Isolated from Modern Freshwater Microbialites.</title>
        <authorList>
            <person name="White R.A.III."/>
            <person name="Grassa C.J."/>
            <person name="Suttle C.A."/>
        </authorList>
    </citation>
    <scope>NUCLEOTIDE SEQUENCE [LARGE SCALE GENOMIC DNA]</scope>
    <source>
        <strain evidence="1 2">RW-2</strain>
    </source>
</reference>
<name>U1LZF4_9BACL</name>
<dbReference type="RefSeq" id="WP_021066312.1">
    <property type="nucleotide sequence ID" value="NZ_ATCL01000014.1"/>
</dbReference>